<keyword evidence="5" id="KW-1185">Reference proteome</keyword>
<dbReference type="GO" id="GO:0009254">
    <property type="term" value="P:peptidoglycan turnover"/>
    <property type="evidence" value="ECO:0007669"/>
    <property type="project" value="InterPro"/>
</dbReference>
<dbReference type="GO" id="GO:0019867">
    <property type="term" value="C:outer membrane"/>
    <property type="evidence" value="ECO:0007669"/>
    <property type="project" value="InterPro"/>
</dbReference>
<feature type="domain" description="G5" evidence="3">
    <location>
        <begin position="160"/>
        <end position="240"/>
    </location>
</feature>
<dbReference type="InterPro" id="IPR010611">
    <property type="entry name" value="3D_dom"/>
</dbReference>
<dbReference type="RefSeq" id="WP_068727037.1">
    <property type="nucleotide sequence ID" value="NZ_LSKU01000001.1"/>
</dbReference>
<organism evidence="4 5">
    <name type="scientific">Tepidibacillus decaturensis</name>
    <dbReference type="NCBI Taxonomy" id="1413211"/>
    <lineage>
        <taxon>Bacteria</taxon>
        <taxon>Bacillati</taxon>
        <taxon>Bacillota</taxon>
        <taxon>Bacilli</taxon>
        <taxon>Bacillales</taxon>
        <taxon>Bacillaceae</taxon>
        <taxon>Tepidibacillus</taxon>
    </lineage>
</organism>
<dbReference type="EMBL" id="LSKU01000001">
    <property type="protein sequence ID" value="KXG44829.1"/>
    <property type="molecule type" value="Genomic_DNA"/>
</dbReference>
<reference evidence="4 5" key="1">
    <citation type="submission" date="2016-02" db="EMBL/GenBank/DDBJ databases">
        <title>Draft Genome for Tepidibacillus decaturensis nov. sp. Strain Z9, an Anaerobic, Moderately Thermophilic and Heterotrophic Bacterium from Deep Subsurface of the Illinois Basin, USA.</title>
        <authorList>
            <person name="Dong Y."/>
            <person name="Chang J.Y."/>
            <person name="Sanford R."/>
            <person name="Fouke B.W."/>
        </authorList>
    </citation>
    <scope>NUCLEOTIDE SEQUENCE [LARGE SCALE GENOMIC DNA]</scope>
    <source>
        <strain evidence="4 5">Z9</strain>
    </source>
</reference>
<evidence type="ECO:0000256" key="2">
    <source>
        <dbReference type="SAM" id="Phobius"/>
    </source>
</evidence>
<dbReference type="SUPFAM" id="SSF50685">
    <property type="entry name" value="Barwin-like endoglucanases"/>
    <property type="match status" value="1"/>
</dbReference>
<dbReference type="Proteomes" id="UP000070352">
    <property type="component" value="Unassembled WGS sequence"/>
</dbReference>
<dbReference type="Pfam" id="PF06725">
    <property type="entry name" value="3D"/>
    <property type="match status" value="1"/>
</dbReference>
<gene>
    <name evidence="4" type="ORF">U473_12980</name>
</gene>
<dbReference type="PANTHER" id="PTHR39160:SF4">
    <property type="entry name" value="RESUSCITATION-PROMOTING FACTOR RPFB"/>
    <property type="match status" value="1"/>
</dbReference>
<proteinExistence type="predicted"/>
<comment type="caution">
    <text evidence="4">The sequence shown here is derived from an EMBL/GenBank/DDBJ whole genome shotgun (WGS) entry which is preliminary data.</text>
</comment>
<dbReference type="CDD" id="cd14667">
    <property type="entry name" value="3D_containing_proteins"/>
    <property type="match status" value="1"/>
</dbReference>
<evidence type="ECO:0000256" key="1">
    <source>
        <dbReference type="ARBA" id="ARBA00022729"/>
    </source>
</evidence>
<dbReference type="OrthoDB" id="9798935at2"/>
<keyword evidence="2" id="KW-0812">Transmembrane</keyword>
<dbReference type="AlphaFoldDB" id="A0A135L7B2"/>
<dbReference type="SMART" id="SM01208">
    <property type="entry name" value="G5"/>
    <property type="match status" value="1"/>
</dbReference>
<dbReference type="InterPro" id="IPR011098">
    <property type="entry name" value="G5_dom"/>
</dbReference>
<evidence type="ECO:0000313" key="5">
    <source>
        <dbReference type="Proteomes" id="UP000070352"/>
    </source>
</evidence>
<dbReference type="InterPro" id="IPR051933">
    <property type="entry name" value="Resuscitation_pf_RpfB"/>
</dbReference>
<dbReference type="Pfam" id="PF03990">
    <property type="entry name" value="DUF348"/>
    <property type="match status" value="2"/>
</dbReference>
<keyword evidence="2" id="KW-0472">Membrane</keyword>
<dbReference type="Pfam" id="PF07501">
    <property type="entry name" value="G5"/>
    <property type="match status" value="1"/>
</dbReference>
<dbReference type="STRING" id="1413211.U473_12980"/>
<dbReference type="Gene3D" id="2.20.230.10">
    <property type="entry name" value="Resuscitation-promoting factor rpfb"/>
    <property type="match status" value="1"/>
</dbReference>
<dbReference type="PROSITE" id="PS51109">
    <property type="entry name" value="G5"/>
    <property type="match status" value="1"/>
</dbReference>
<protein>
    <recommendedName>
        <fullName evidence="3">G5 domain-containing protein</fullName>
    </recommendedName>
</protein>
<feature type="transmembrane region" description="Helical" evidence="2">
    <location>
        <begin position="28"/>
        <end position="48"/>
    </location>
</feature>
<dbReference type="InterPro" id="IPR036908">
    <property type="entry name" value="RlpA-like_sf"/>
</dbReference>
<dbReference type="Gene3D" id="2.40.40.10">
    <property type="entry name" value="RlpA-like domain"/>
    <property type="match status" value="1"/>
</dbReference>
<evidence type="ECO:0000313" key="4">
    <source>
        <dbReference type="EMBL" id="KXG44829.1"/>
    </source>
</evidence>
<dbReference type="InterPro" id="IPR007137">
    <property type="entry name" value="DUF348"/>
</dbReference>
<keyword evidence="1" id="KW-0732">Signal</keyword>
<evidence type="ECO:0000259" key="3">
    <source>
        <dbReference type="PROSITE" id="PS51109"/>
    </source>
</evidence>
<dbReference type="GO" id="GO:0004553">
    <property type="term" value="F:hydrolase activity, hydrolyzing O-glycosyl compounds"/>
    <property type="evidence" value="ECO:0007669"/>
    <property type="project" value="InterPro"/>
</dbReference>
<sequence length="348" mass="38533">MGKLSLKAGNHSSSVIPSFPNTKYKKTLFIIVFLAILAFSFVTFYQLMQKEVILVVNGKEKEVSTFKGTVKELLDQQQIKIGAHDQLSVPLQSPLKDGQKVIVNTAKLVIVQVDGKQIDHWTTAKTIDQVINQLGIQLGSLDKVYPSLNTIVQSEMDIKISRITKKIVTEEENIKYGLVKKADLSLEKNQEKVLVKGQDGKIAKVYEITYEDGKEVKRELLKQDIVKEKKDQIIAYGTASATVSRGGYILRPIKVLKNIKMTHYGSGVYTYTGTTATVGRTIAVDPKIIPLGWWVWIDGVGLRKAEDIGSAIKGNKIDLYVGNDQKASQLGVKTGVTVYVLGPEKPTK</sequence>
<dbReference type="PANTHER" id="PTHR39160">
    <property type="entry name" value="CELL WALL-BINDING PROTEIN YOCH"/>
    <property type="match status" value="1"/>
</dbReference>
<keyword evidence="2" id="KW-1133">Transmembrane helix</keyword>
<dbReference type="InterPro" id="IPR059180">
    <property type="entry name" value="3D_YorM"/>
</dbReference>
<accession>A0A135L7B2</accession>
<name>A0A135L7B2_9BACI</name>